<gene>
    <name evidence="2" type="ORF">SAMN05660453_0277</name>
</gene>
<dbReference type="Pfam" id="PF15738">
    <property type="entry name" value="YafQ_toxin"/>
    <property type="match status" value="1"/>
</dbReference>
<accession>A0A1I1E4Y7</accession>
<dbReference type="STRING" id="283737.SAMN05660453_0277"/>
<dbReference type="Proteomes" id="UP000199376">
    <property type="component" value="Unassembled WGS sequence"/>
</dbReference>
<name>A0A1I1E4Y7_9LACO</name>
<protein>
    <submittedName>
        <fullName evidence="2">mRNA interferase YafQ</fullName>
    </submittedName>
</protein>
<organism evidence="2 3">
    <name type="scientific">Fructobacillus durionis</name>
    <dbReference type="NCBI Taxonomy" id="283737"/>
    <lineage>
        <taxon>Bacteria</taxon>
        <taxon>Bacillati</taxon>
        <taxon>Bacillota</taxon>
        <taxon>Bacilli</taxon>
        <taxon>Lactobacillales</taxon>
        <taxon>Lactobacillaceae</taxon>
        <taxon>Fructobacillus</taxon>
    </lineage>
</organism>
<dbReference type="PANTHER" id="PTHR40588">
    <property type="entry name" value="MRNA INTERFERASE TOXIN YAFQ"/>
    <property type="match status" value="1"/>
</dbReference>
<dbReference type="EMBL" id="FOLI01000001">
    <property type="protein sequence ID" value="SFB81712.1"/>
    <property type="molecule type" value="Genomic_DNA"/>
</dbReference>
<proteinExistence type="predicted"/>
<dbReference type="InterPro" id="IPR035093">
    <property type="entry name" value="RelE/ParE_toxin_dom_sf"/>
</dbReference>
<dbReference type="GO" id="GO:0006402">
    <property type="term" value="P:mRNA catabolic process"/>
    <property type="evidence" value="ECO:0007669"/>
    <property type="project" value="TreeGrafter"/>
</dbReference>
<evidence type="ECO:0000313" key="2">
    <source>
        <dbReference type="EMBL" id="SFB81712.1"/>
    </source>
</evidence>
<dbReference type="RefSeq" id="WP_091501306.1">
    <property type="nucleotide sequence ID" value="NZ_FOLI01000001.1"/>
</dbReference>
<keyword evidence="1" id="KW-1277">Toxin-antitoxin system</keyword>
<dbReference type="OrthoDB" id="7030467at2"/>
<reference evidence="2 3" key="1">
    <citation type="submission" date="2016-10" db="EMBL/GenBank/DDBJ databases">
        <authorList>
            <person name="de Groot N.N."/>
        </authorList>
    </citation>
    <scope>NUCLEOTIDE SEQUENCE [LARGE SCALE GENOMIC DNA]</scope>
    <source>
        <strain evidence="2 3">DSM 19113</strain>
    </source>
</reference>
<dbReference type="PANTHER" id="PTHR40588:SF1">
    <property type="entry name" value="MRNA INTERFERASE TOXIN YAFQ"/>
    <property type="match status" value="1"/>
</dbReference>
<evidence type="ECO:0000256" key="1">
    <source>
        <dbReference type="ARBA" id="ARBA00022649"/>
    </source>
</evidence>
<sequence length="95" mass="11508">MTKMNEYQYEARPVNGFKKQYRKVMKGGRYKQKDFDRIVEILLRGLPIPASYEDHQLINREEERALHIKPDWVLVYRYNGHYVEFIETGSHTNLF</sequence>
<dbReference type="InterPro" id="IPR004386">
    <property type="entry name" value="Toxin_YafQ-like"/>
</dbReference>
<dbReference type="GO" id="GO:0006415">
    <property type="term" value="P:translational termination"/>
    <property type="evidence" value="ECO:0007669"/>
    <property type="project" value="TreeGrafter"/>
</dbReference>
<keyword evidence="3" id="KW-1185">Reference proteome</keyword>
<dbReference type="GO" id="GO:0004521">
    <property type="term" value="F:RNA endonuclease activity"/>
    <property type="evidence" value="ECO:0007669"/>
    <property type="project" value="TreeGrafter"/>
</dbReference>
<dbReference type="InterPro" id="IPR007712">
    <property type="entry name" value="RelE/ParE_toxin"/>
</dbReference>
<dbReference type="Gene3D" id="3.30.2310.20">
    <property type="entry name" value="RelE-like"/>
    <property type="match status" value="1"/>
</dbReference>
<dbReference type="AlphaFoldDB" id="A0A1I1E4Y7"/>
<dbReference type="NCBIfam" id="TIGR02385">
    <property type="entry name" value="RelE_StbE"/>
    <property type="match status" value="1"/>
</dbReference>
<dbReference type="SUPFAM" id="SSF143011">
    <property type="entry name" value="RelE-like"/>
    <property type="match status" value="1"/>
</dbReference>
<evidence type="ECO:0000313" key="3">
    <source>
        <dbReference type="Proteomes" id="UP000199376"/>
    </source>
</evidence>